<evidence type="ECO:0000313" key="3">
    <source>
        <dbReference type="Proteomes" id="UP000316093"/>
    </source>
</evidence>
<evidence type="ECO:0000259" key="1">
    <source>
        <dbReference type="Pfam" id="PF13480"/>
    </source>
</evidence>
<dbReference type="InterPro" id="IPR016181">
    <property type="entry name" value="Acyl_CoA_acyltransferase"/>
</dbReference>
<dbReference type="InterPro" id="IPR038740">
    <property type="entry name" value="BioF2-like_GNAT_dom"/>
</dbReference>
<name>A0A4Y5Z1E6_9GAMM</name>
<feature type="domain" description="BioF2-like acetyltransferase" evidence="1">
    <location>
        <begin position="158"/>
        <end position="279"/>
    </location>
</feature>
<dbReference type="SUPFAM" id="SSF55729">
    <property type="entry name" value="Acyl-CoA N-acyltransferases (Nat)"/>
    <property type="match status" value="1"/>
</dbReference>
<sequence length="310" mass="33929">MLSVRAYVPADEARWDAVVAQSRNGTFLHRRAYMDYHSHRYVDASLMVEDDGEPVAVLPANREGDSVASHAGLTYGGLVASRGLRAEATLEAFERIGEHYRGEGIRRFVYKPVPHVFHAAAAEEDLYALHRLGASLVRRDLSSVLSPRERPAMNTMRRRAIARARAAGVAMRVGTDMAPFHALLASVLERHGAVPTHSTAELTLLRSHFPGQIVLHEAHRGDELLAGVVVYDFGHTVHTQYLAASAAGRACGALSLLLAELVGGVYAQRPHFSFGISTEDEGRVLNPGLVAQKESFGARAVVHDRYEWVL</sequence>
<dbReference type="Pfam" id="PF13480">
    <property type="entry name" value="Acetyltransf_6"/>
    <property type="match status" value="1"/>
</dbReference>
<reference evidence="2 3" key="1">
    <citation type="submission" date="2019-06" db="EMBL/GenBank/DDBJ databases">
        <title>A complete genome sequence for Luteibacter pinisoli MAH-14.</title>
        <authorList>
            <person name="Baltrus D.A."/>
        </authorList>
    </citation>
    <scope>NUCLEOTIDE SEQUENCE [LARGE SCALE GENOMIC DNA]</scope>
    <source>
        <strain evidence="2 3">MAH-14</strain>
    </source>
</reference>
<dbReference type="Gene3D" id="3.40.630.30">
    <property type="match status" value="1"/>
</dbReference>
<gene>
    <name evidence="2" type="ORF">FIV34_03435</name>
</gene>
<organism evidence="2 3">
    <name type="scientific">Luteibacter pinisoli</name>
    <dbReference type="NCBI Taxonomy" id="2589080"/>
    <lineage>
        <taxon>Bacteria</taxon>
        <taxon>Pseudomonadati</taxon>
        <taxon>Pseudomonadota</taxon>
        <taxon>Gammaproteobacteria</taxon>
        <taxon>Lysobacterales</taxon>
        <taxon>Rhodanobacteraceae</taxon>
        <taxon>Luteibacter</taxon>
    </lineage>
</organism>
<protein>
    <submittedName>
        <fullName evidence="2">GNAT family N-acetyltransferase</fullName>
    </submittedName>
</protein>
<dbReference type="KEGG" id="lpy:FIV34_03435"/>
<evidence type="ECO:0000313" key="2">
    <source>
        <dbReference type="EMBL" id="QDE38318.1"/>
    </source>
</evidence>
<proteinExistence type="predicted"/>
<dbReference type="OrthoDB" id="9808687at2"/>
<keyword evidence="3" id="KW-1185">Reference proteome</keyword>
<dbReference type="Proteomes" id="UP000316093">
    <property type="component" value="Chromosome"/>
</dbReference>
<dbReference type="GO" id="GO:0016740">
    <property type="term" value="F:transferase activity"/>
    <property type="evidence" value="ECO:0007669"/>
    <property type="project" value="UniProtKB-KW"/>
</dbReference>
<accession>A0A4Y5Z1E6</accession>
<dbReference type="EMBL" id="CP041046">
    <property type="protein sequence ID" value="QDE38318.1"/>
    <property type="molecule type" value="Genomic_DNA"/>
</dbReference>
<dbReference type="AlphaFoldDB" id="A0A4Y5Z1E6"/>
<dbReference type="RefSeq" id="WP_139979698.1">
    <property type="nucleotide sequence ID" value="NZ_CP041046.1"/>
</dbReference>
<keyword evidence="2" id="KW-0808">Transferase</keyword>